<organism evidence="1 2">
    <name type="scientific">Pelagibaculum spongiae</name>
    <dbReference type="NCBI Taxonomy" id="2080658"/>
    <lineage>
        <taxon>Bacteria</taxon>
        <taxon>Pseudomonadati</taxon>
        <taxon>Pseudomonadota</taxon>
        <taxon>Gammaproteobacteria</taxon>
        <taxon>Oceanospirillales</taxon>
        <taxon>Pelagibaculum</taxon>
    </lineage>
</organism>
<evidence type="ECO:0000313" key="2">
    <source>
        <dbReference type="Proteomes" id="UP000244906"/>
    </source>
</evidence>
<accession>A0A2V1GUT3</accession>
<sequence>MKNNVSISEQIQRYALSPEMHQNIIEPILKSGKLENPLQFLDLLKMLNKQLWESTSTNQQQVNQGLSELAEIYRFTVTLGQSVHLCEHTKPHFGVQELEVETNRLEYSESDDASLLEHISRAAASIHKPSSRKTRVKSREKVIDIVLPQRVDKLGIDDEIDMATPIAHFKQIIKQALDQSYQEKNEQVELAELYSITDKVIISTPICNLSYRIDSAGNVSYSGSSLSNTPPQLARKSLMARHWKSLHHKASNKPLAERKKAAEEGIEFTPTLMTA</sequence>
<comment type="caution">
    <text evidence="1">The sequence shown here is derived from an EMBL/GenBank/DDBJ whole genome shotgun (WGS) entry which is preliminary data.</text>
</comment>
<dbReference type="EMBL" id="QDDL01000017">
    <property type="protein sequence ID" value="PVZ62943.1"/>
    <property type="molecule type" value="Genomic_DNA"/>
</dbReference>
<evidence type="ECO:0000313" key="1">
    <source>
        <dbReference type="EMBL" id="PVZ62943.1"/>
    </source>
</evidence>
<dbReference type="AlphaFoldDB" id="A0A2V1GUT3"/>
<gene>
    <name evidence="1" type="ORF">DC094_21485</name>
</gene>
<protein>
    <submittedName>
        <fullName evidence="1">Uncharacterized protein</fullName>
    </submittedName>
</protein>
<proteinExistence type="predicted"/>
<keyword evidence="2" id="KW-1185">Reference proteome</keyword>
<dbReference type="RefSeq" id="WP_116689181.1">
    <property type="nucleotide sequence ID" value="NZ_CAWNYD010000017.1"/>
</dbReference>
<name>A0A2V1GUT3_9GAMM</name>
<reference evidence="1 2" key="1">
    <citation type="submission" date="2018-04" db="EMBL/GenBank/DDBJ databases">
        <title>Thalassorhabdus spongiae gen. nov., sp. nov., isolated from a marine sponge in South-West Iceland.</title>
        <authorList>
            <person name="Knobloch S."/>
            <person name="Daussin A."/>
            <person name="Johannsson R."/>
            <person name="Marteinsson V.T."/>
        </authorList>
    </citation>
    <scope>NUCLEOTIDE SEQUENCE [LARGE SCALE GENOMIC DNA]</scope>
    <source>
        <strain evidence="1 2">Hp12</strain>
    </source>
</reference>
<dbReference type="Proteomes" id="UP000244906">
    <property type="component" value="Unassembled WGS sequence"/>
</dbReference>